<evidence type="ECO:0000256" key="12">
    <source>
        <dbReference type="SAM" id="Phobius"/>
    </source>
</evidence>
<feature type="domain" description="Histidine kinase" evidence="13">
    <location>
        <begin position="525"/>
        <end position="751"/>
    </location>
</feature>
<dbReference type="CDD" id="cd06225">
    <property type="entry name" value="HAMP"/>
    <property type="match status" value="1"/>
</dbReference>
<accession>A0A367ZQI3</accession>
<dbReference type="Gene3D" id="3.40.50.2300">
    <property type="match status" value="1"/>
</dbReference>
<dbReference type="SUPFAM" id="SSF52172">
    <property type="entry name" value="CheY-like"/>
    <property type="match status" value="1"/>
</dbReference>
<sequence>MRRTFGRYLLLAVLVAAGVNALFIGFHANRLMHRIMQQSKAQAFAEVNHALATYDHFTYAIELDMHRQGEKVIRELGERFADPRTWEPLTTEELQRLAASLGIAEIYLIDQNGIVRRTSFPTDLNFDLFALDPGFAQFLKDLYGKGRVESQRLSISTLTGRLHKYLYYSPPGSSILIEIAFAMRPYVERRYDARVATFLFGELFAGVVSNDPFLRAIDIFQLNRRGCWSIVNEGKPLLVDPSFVDSFLANPDQEIIRHEGGRQIIFRCLRPAKSSMFALPPPLVRLEFDFSLADHLPRMILLVFLVGTVLVGGLSYLVFSHLVNRRLIEPILTISQGLETITAGTYEIRLPVTGEDEIAGIAEQINRLAAETARRRDESLAAQTELQRVKEYLAEILQALPGGVIAADADGCVTHWNRAAEALFGRSAAQAIGQLWWEAAPALAAHIAVARETLATGLPREIPRHAIRHPATGEEQIVGIAFSPLSHPQSGGLVIRVSDLTELERWNEERREAQKAELIGILAGGLAHDFNNILMGISASTSLLLGKTEAGEALAPNDLQPHLEGIRQATRRARDLVDRLLTLGRRQPFRREVVDLRVVLSEIETLFRTTADPSVRLQFSLPEQPAWVEGDPTHLAQVFLNLCLNGIQAMTVMRPPGTVPGGRLAVDLAATTLPGVRPAWRVTVTDEGVGISPEAMKDLFTPFFTTKHRADGVGLGLPVAQTIVRHHGGEIRVDSRPGQGSRFEVVLPATTDRPAEPEASSSPPSASREMDDAAPATPAPVVVDQPTSPPCILLADDEEIIRITVQEILTNQGYTVLTARSGEEAVVLFREHRARIDAALLDLLMPGCNGRVAAERMREIDPTLPIIMSSGFRMDQELGSFVETGEGDFLEKPYDLSELIRIVHRVLSGQGAPGNRRRPPRLAPATPALPTDAS</sequence>
<dbReference type="InterPro" id="IPR003661">
    <property type="entry name" value="HisK_dim/P_dom"/>
</dbReference>
<feature type="transmembrane region" description="Helical" evidence="12">
    <location>
        <begin position="299"/>
        <end position="319"/>
    </location>
</feature>
<dbReference type="Pfam" id="PF00072">
    <property type="entry name" value="Response_reg"/>
    <property type="match status" value="1"/>
</dbReference>
<dbReference type="InterPro" id="IPR011006">
    <property type="entry name" value="CheY-like_superfamily"/>
</dbReference>
<evidence type="ECO:0000256" key="2">
    <source>
        <dbReference type="ARBA" id="ARBA00004370"/>
    </source>
</evidence>
<dbReference type="SMART" id="SM00387">
    <property type="entry name" value="HATPase_c"/>
    <property type="match status" value="1"/>
</dbReference>
<dbReference type="SUPFAM" id="SSF55785">
    <property type="entry name" value="PYP-like sensor domain (PAS domain)"/>
    <property type="match status" value="1"/>
</dbReference>
<keyword evidence="5" id="KW-0808">Transferase</keyword>
<comment type="subcellular location">
    <subcellularLocation>
        <location evidence="2">Membrane</location>
    </subcellularLocation>
</comment>
<dbReference type="InterPro" id="IPR013656">
    <property type="entry name" value="PAS_4"/>
</dbReference>
<dbReference type="GO" id="GO:0016020">
    <property type="term" value="C:membrane"/>
    <property type="evidence" value="ECO:0007669"/>
    <property type="project" value="UniProtKB-SubCell"/>
</dbReference>
<name>A0A367ZQI3_9BACT</name>
<dbReference type="Pfam" id="PF08448">
    <property type="entry name" value="PAS_4"/>
    <property type="match status" value="1"/>
</dbReference>
<dbReference type="InterPro" id="IPR005467">
    <property type="entry name" value="His_kinase_dom"/>
</dbReference>
<dbReference type="Pfam" id="PF00672">
    <property type="entry name" value="HAMP"/>
    <property type="match status" value="1"/>
</dbReference>
<protein>
    <recommendedName>
        <fullName evidence="3">histidine kinase</fullName>
        <ecNumber evidence="3">2.7.13.3</ecNumber>
    </recommendedName>
</protein>
<dbReference type="Gene3D" id="3.30.450.20">
    <property type="entry name" value="PAS domain"/>
    <property type="match status" value="1"/>
</dbReference>
<dbReference type="InterPro" id="IPR001789">
    <property type="entry name" value="Sig_transdc_resp-reg_receiver"/>
</dbReference>
<dbReference type="InterPro" id="IPR036097">
    <property type="entry name" value="HisK_dim/P_sf"/>
</dbReference>
<dbReference type="InterPro" id="IPR000014">
    <property type="entry name" value="PAS"/>
</dbReference>
<feature type="region of interest" description="Disordered" evidence="11">
    <location>
        <begin position="910"/>
        <end position="934"/>
    </location>
</feature>
<dbReference type="SMART" id="SM00091">
    <property type="entry name" value="PAS"/>
    <property type="match status" value="1"/>
</dbReference>
<dbReference type="Gene3D" id="3.30.565.10">
    <property type="entry name" value="Histidine kinase-like ATPase, C-terminal domain"/>
    <property type="match status" value="1"/>
</dbReference>
<dbReference type="InterPro" id="IPR003594">
    <property type="entry name" value="HATPase_dom"/>
</dbReference>
<dbReference type="PRINTS" id="PR00344">
    <property type="entry name" value="BCTRLSENSOR"/>
</dbReference>
<feature type="compositionally biased region" description="Low complexity" evidence="11">
    <location>
        <begin position="923"/>
        <end position="934"/>
    </location>
</feature>
<dbReference type="Gene3D" id="6.10.340.10">
    <property type="match status" value="1"/>
</dbReference>
<feature type="modified residue" description="4-aspartylphosphate" evidence="10">
    <location>
        <position position="842"/>
    </location>
</feature>
<dbReference type="SMART" id="SM00304">
    <property type="entry name" value="HAMP"/>
    <property type="match status" value="1"/>
</dbReference>
<keyword evidence="8" id="KW-0067">ATP-binding</keyword>
<dbReference type="InterPro" id="IPR004358">
    <property type="entry name" value="Sig_transdc_His_kin-like_C"/>
</dbReference>
<keyword evidence="12" id="KW-0812">Transmembrane</keyword>
<dbReference type="EC" id="2.7.13.3" evidence="3"/>
<keyword evidence="7 17" id="KW-0418">Kinase</keyword>
<evidence type="ECO:0000256" key="4">
    <source>
        <dbReference type="ARBA" id="ARBA00022553"/>
    </source>
</evidence>
<dbReference type="InterPro" id="IPR036890">
    <property type="entry name" value="HATPase_C_sf"/>
</dbReference>
<dbReference type="SUPFAM" id="SSF47384">
    <property type="entry name" value="Homodimeric domain of signal transducing histidine kinase"/>
    <property type="match status" value="1"/>
</dbReference>
<comment type="caution">
    <text evidence="17">The sequence shown here is derived from an EMBL/GenBank/DDBJ whole genome shotgun (WGS) entry which is preliminary data.</text>
</comment>
<dbReference type="Pfam" id="PF00512">
    <property type="entry name" value="HisKA"/>
    <property type="match status" value="1"/>
</dbReference>
<keyword evidence="6" id="KW-0547">Nucleotide-binding</keyword>
<dbReference type="Gene3D" id="1.10.287.130">
    <property type="match status" value="1"/>
</dbReference>
<dbReference type="SMART" id="SM00448">
    <property type="entry name" value="REC"/>
    <property type="match status" value="1"/>
</dbReference>
<evidence type="ECO:0000256" key="11">
    <source>
        <dbReference type="SAM" id="MobiDB-lite"/>
    </source>
</evidence>
<organism evidence="17 18">
    <name type="scientific">Candidatus Ozemobacter sibiricus</name>
    <dbReference type="NCBI Taxonomy" id="2268124"/>
    <lineage>
        <taxon>Bacteria</taxon>
        <taxon>Candidatus Ozemobacteria</taxon>
        <taxon>Candidatus Ozemobacterales</taxon>
        <taxon>Candidatus Ozemobacteraceae</taxon>
        <taxon>Candidatus Ozemobacter</taxon>
    </lineage>
</organism>
<feature type="domain" description="Response regulatory" evidence="14">
    <location>
        <begin position="791"/>
        <end position="907"/>
    </location>
</feature>
<dbReference type="InterPro" id="IPR035965">
    <property type="entry name" value="PAS-like_dom_sf"/>
</dbReference>
<evidence type="ECO:0000256" key="3">
    <source>
        <dbReference type="ARBA" id="ARBA00012438"/>
    </source>
</evidence>
<dbReference type="EMBL" id="QOQW01000011">
    <property type="protein sequence ID" value="RCK79632.1"/>
    <property type="molecule type" value="Genomic_DNA"/>
</dbReference>
<dbReference type="Pfam" id="PF02518">
    <property type="entry name" value="HATPase_c"/>
    <property type="match status" value="1"/>
</dbReference>
<feature type="domain" description="HAMP" evidence="16">
    <location>
        <begin position="325"/>
        <end position="377"/>
    </location>
</feature>
<dbReference type="PROSITE" id="PS50110">
    <property type="entry name" value="RESPONSE_REGULATORY"/>
    <property type="match status" value="1"/>
</dbReference>
<keyword evidence="4 10" id="KW-0597">Phosphoprotein</keyword>
<evidence type="ECO:0000259" key="13">
    <source>
        <dbReference type="PROSITE" id="PS50109"/>
    </source>
</evidence>
<keyword evidence="12" id="KW-1133">Transmembrane helix</keyword>
<dbReference type="PROSITE" id="PS50112">
    <property type="entry name" value="PAS"/>
    <property type="match status" value="1"/>
</dbReference>
<dbReference type="CDD" id="cd00130">
    <property type="entry name" value="PAS"/>
    <property type="match status" value="1"/>
</dbReference>
<evidence type="ECO:0000256" key="9">
    <source>
        <dbReference type="ARBA" id="ARBA00023012"/>
    </source>
</evidence>
<dbReference type="AlphaFoldDB" id="A0A367ZQI3"/>
<comment type="catalytic activity">
    <reaction evidence="1">
        <text>ATP + protein L-histidine = ADP + protein N-phospho-L-histidine.</text>
        <dbReference type="EC" id="2.7.13.3"/>
    </reaction>
</comment>
<dbReference type="PROSITE" id="PS50885">
    <property type="entry name" value="HAMP"/>
    <property type="match status" value="1"/>
</dbReference>
<dbReference type="PANTHER" id="PTHR43065">
    <property type="entry name" value="SENSOR HISTIDINE KINASE"/>
    <property type="match status" value="1"/>
</dbReference>
<dbReference type="NCBIfam" id="TIGR00229">
    <property type="entry name" value="sensory_box"/>
    <property type="match status" value="1"/>
</dbReference>
<evidence type="ECO:0000259" key="16">
    <source>
        <dbReference type="PROSITE" id="PS50885"/>
    </source>
</evidence>
<reference evidence="17 18" key="1">
    <citation type="submission" date="2018-05" db="EMBL/GenBank/DDBJ databases">
        <title>A metagenomic window into the 2 km-deep terrestrial subsurface aquifer revealed taxonomically and functionally diverse microbial community comprising novel uncultured bacterial lineages.</title>
        <authorList>
            <person name="Kadnikov V.V."/>
            <person name="Mardanov A.V."/>
            <person name="Beletsky A.V."/>
            <person name="Banks D."/>
            <person name="Pimenov N.V."/>
            <person name="Frank Y.A."/>
            <person name="Karnachuk O.V."/>
            <person name="Ravin N.V."/>
        </authorList>
    </citation>
    <scope>NUCLEOTIDE SEQUENCE [LARGE SCALE GENOMIC DNA]</scope>
    <source>
        <strain evidence="17">BY5</strain>
    </source>
</reference>
<evidence type="ECO:0000256" key="7">
    <source>
        <dbReference type="ARBA" id="ARBA00022777"/>
    </source>
</evidence>
<evidence type="ECO:0000256" key="10">
    <source>
        <dbReference type="PROSITE-ProRule" id="PRU00169"/>
    </source>
</evidence>
<evidence type="ECO:0000313" key="18">
    <source>
        <dbReference type="Proteomes" id="UP000252355"/>
    </source>
</evidence>
<dbReference type="Proteomes" id="UP000252355">
    <property type="component" value="Unassembled WGS sequence"/>
</dbReference>
<feature type="region of interest" description="Disordered" evidence="11">
    <location>
        <begin position="747"/>
        <end position="782"/>
    </location>
</feature>
<evidence type="ECO:0000256" key="6">
    <source>
        <dbReference type="ARBA" id="ARBA00022741"/>
    </source>
</evidence>
<dbReference type="GO" id="GO:0005524">
    <property type="term" value="F:ATP binding"/>
    <property type="evidence" value="ECO:0007669"/>
    <property type="project" value="UniProtKB-KW"/>
</dbReference>
<dbReference type="PANTHER" id="PTHR43065:SF46">
    <property type="entry name" value="C4-DICARBOXYLATE TRANSPORT SENSOR PROTEIN DCTB"/>
    <property type="match status" value="1"/>
</dbReference>
<evidence type="ECO:0000259" key="15">
    <source>
        <dbReference type="PROSITE" id="PS50112"/>
    </source>
</evidence>
<evidence type="ECO:0000313" key="17">
    <source>
        <dbReference type="EMBL" id="RCK79632.1"/>
    </source>
</evidence>
<evidence type="ECO:0000256" key="1">
    <source>
        <dbReference type="ARBA" id="ARBA00000085"/>
    </source>
</evidence>
<gene>
    <name evidence="17" type="ORF">OZSIB_4104</name>
</gene>
<dbReference type="GO" id="GO:0000155">
    <property type="term" value="F:phosphorelay sensor kinase activity"/>
    <property type="evidence" value="ECO:0007669"/>
    <property type="project" value="InterPro"/>
</dbReference>
<evidence type="ECO:0000256" key="5">
    <source>
        <dbReference type="ARBA" id="ARBA00022679"/>
    </source>
</evidence>
<dbReference type="InterPro" id="IPR003660">
    <property type="entry name" value="HAMP_dom"/>
</dbReference>
<evidence type="ECO:0000256" key="8">
    <source>
        <dbReference type="ARBA" id="ARBA00022840"/>
    </source>
</evidence>
<dbReference type="SUPFAM" id="SSF55874">
    <property type="entry name" value="ATPase domain of HSP90 chaperone/DNA topoisomerase II/histidine kinase"/>
    <property type="match status" value="1"/>
</dbReference>
<dbReference type="SMART" id="SM00388">
    <property type="entry name" value="HisKA"/>
    <property type="match status" value="1"/>
</dbReference>
<feature type="domain" description="PAS" evidence="15">
    <location>
        <begin position="389"/>
        <end position="434"/>
    </location>
</feature>
<evidence type="ECO:0000259" key="14">
    <source>
        <dbReference type="PROSITE" id="PS50110"/>
    </source>
</evidence>
<dbReference type="PROSITE" id="PS50109">
    <property type="entry name" value="HIS_KIN"/>
    <property type="match status" value="1"/>
</dbReference>
<proteinExistence type="predicted"/>
<keyword evidence="9" id="KW-0902">Two-component regulatory system</keyword>
<feature type="compositionally biased region" description="Low complexity" evidence="11">
    <location>
        <begin position="757"/>
        <end position="782"/>
    </location>
</feature>
<keyword evidence="12" id="KW-0472">Membrane</keyword>